<dbReference type="PANTHER" id="PTHR13211">
    <property type="entry name" value="TELOMERASE CAJAL BODY PROTEIN 1"/>
    <property type="match status" value="1"/>
</dbReference>
<dbReference type="Proteomes" id="UP000187013">
    <property type="component" value="Unassembled WGS sequence"/>
</dbReference>
<evidence type="ECO:0000256" key="4">
    <source>
        <dbReference type="ARBA" id="ARBA00038156"/>
    </source>
</evidence>
<comment type="function">
    <text evidence="3">Involved in mRNA splicing. Helps to stabilize the U1 snRNP-5' splice site interaction.</text>
</comment>
<dbReference type="InterPro" id="IPR015943">
    <property type="entry name" value="WD40/YVTN_repeat-like_dom_sf"/>
</dbReference>
<protein>
    <recommendedName>
        <fullName evidence="6">Protein SWT21</fullName>
    </recommendedName>
</protein>
<dbReference type="EMBL" id="BDGX01000035">
    <property type="protein sequence ID" value="GAV53130.1"/>
    <property type="molecule type" value="Genomic_DNA"/>
</dbReference>
<evidence type="ECO:0000256" key="5">
    <source>
        <dbReference type="ARBA" id="ARBA00038575"/>
    </source>
</evidence>
<evidence type="ECO:0000313" key="8">
    <source>
        <dbReference type="Proteomes" id="UP000187013"/>
    </source>
</evidence>
<comment type="subunit">
    <text evidence="5">Associates with snRNPs.</text>
</comment>
<dbReference type="Gene3D" id="2.130.10.10">
    <property type="entry name" value="YVTN repeat-like/Quinoprotein amine dehydrogenase"/>
    <property type="match status" value="1"/>
</dbReference>
<evidence type="ECO:0000256" key="1">
    <source>
        <dbReference type="ARBA" id="ARBA00022664"/>
    </source>
</evidence>
<dbReference type="GO" id="GO:0008380">
    <property type="term" value="P:RNA splicing"/>
    <property type="evidence" value="ECO:0007669"/>
    <property type="project" value="UniProtKB-KW"/>
</dbReference>
<reference evidence="7 8" key="1">
    <citation type="submission" date="2016-08" db="EMBL/GenBank/DDBJ databases">
        <title>Draft genome sequence of allopolyploid Zygosaccharomyces rouxii.</title>
        <authorList>
            <person name="Watanabe J."/>
            <person name="Uehara K."/>
            <person name="Mogi Y."/>
            <person name="Tsukioka Y."/>
        </authorList>
    </citation>
    <scope>NUCLEOTIDE SEQUENCE [LARGE SCALE GENOMIC DNA]</scope>
    <source>
        <strain evidence="7 8">NBRC 110957</strain>
    </source>
</reference>
<evidence type="ECO:0000256" key="3">
    <source>
        <dbReference type="ARBA" id="ARBA00037270"/>
    </source>
</evidence>
<dbReference type="SUPFAM" id="SSF50978">
    <property type="entry name" value="WD40 repeat-like"/>
    <property type="match status" value="1"/>
</dbReference>
<accession>A0A1Q3ABY0</accession>
<dbReference type="InterPro" id="IPR051150">
    <property type="entry name" value="SWT21/TCAB1_mRNA_Telomere"/>
</dbReference>
<comment type="similarity">
    <text evidence="4">Belongs to the SWT21 family.</text>
</comment>
<organism evidence="7 8">
    <name type="scientific">Zygosaccharomyces rouxii</name>
    <dbReference type="NCBI Taxonomy" id="4956"/>
    <lineage>
        <taxon>Eukaryota</taxon>
        <taxon>Fungi</taxon>
        <taxon>Dikarya</taxon>
        <taxon>Ascomycota</taxon>
        <taxon>Saccharomycotina</taxon>
        <taxon>Saccharomycetes</taxon>
        <taxon>Saccharomycetales</taxon>
        <taxon>Saccharomycetaceae</taxon>
        <taxon>Zygosaccharomyces</taxon>
    </lineage>
</organism>
<dbReference type="InterPro" id="IPR036322">
    <property type="entry name" value="WD40_repeat_dom_sf"/>
</dbReference>
<evidence type="ECO:0000256" key="6">
    <source>
        <dbReference type="ARBA" id="ARBA00040352"/>
    </source>
</evidence>
<keyword evidence="2" id="KW-0508">mRNA splicing</keyword>
<dbReference type="GO" id="GO:0006397">
    <property type="term" value="P:mRNA processing"/>
    <property type="evidence" value="ECO:0007669"/>
    <property type="project" value="UniProtKB-KW"/>
</dbReference>
<dbReference type="PANTHER" id="PTHR13211:SF0">
    <property type="entry name" value="TELOMERASE CAJAL BODY PROTEIN 1"/>
    <property type="match status" value="1"/>
</dbReference>
<evidence type="ECO:0000256" key="2">
    <source>
        <dbReference type="ARBA" id="ARBA00023187"/>
    </source>
</evidence>
<dbReference type="OrthoDB" id="239865at2759"/>
<keyword evidence="1" id="KW-0507">mRNA processing</keyword>
<comment type="caution">
    <text evidence="7">The sequence shown here is derived from an EMBL/GenBank/DDBJ whole genome shotgun (WGS) entry which is preliminary data.</text>
</comment>
<evidence type="ECO:0000313" key="7">
    <source>
        <dbReference type="EMBL" id="GAV53130.1"/>
    </source>
</evidence>
<proteinExistence type="inferred from homology"/>
<gene>
    <name evidence="7" type="ORF">ZYGR_0AI04120</name>
</gene>
<dbReference type="AlphaFoldDB" id="A0A1Q3ABY0"/>
<name>A0A1Q3ABY0_ZYGRO</name>
<sequence>MHAELKVGIGTRNVFDGWNVQKIWQKENETWVDERQRSGMNLQNPAFARDQNWERPVICQNIFWSKDGSSIVTISDDYGIRQYMTCFEDNTDQLIPLTRMFKNRSIVTGQVHPLYSLYNDTGNFNVLLTACKDLPLQMYSLQDTEGPCLNHYNVSNNESGTWETPHAINWTDENEFLIGSVKNRVSLFNCHRRSPVWTFQSKRGNATSKSIVSCFNERPHGEFSSTKHSIFGTYKNELHLLDYRMRYPQFLHRSPQGTGYIQLLESVNGHYIYALKRNTNLIDVLDTREIHRPVNRLQLPFRMGNQKHKASITRTNGLTIGTDDGKIVGWTSSAIEFGAIDRSGFTHDDGSGEKPELTFETGFNSSRINIVQQSPTEFSVCALSYSPDKMTERPDAHASSGIYVTELPIDWFGL</sequence>